<feature type="compositionally biased region" description="Basic and acidic residues" evidence="2">
    <location>
        <begin position="115"/>
        <end position="124"/>
    </location>
</feature>
<feature type="region of interest" description="Disordered" evidence="2">
    <location>
        <begin position="103"/>
        <end position="138"/>
    </location>
</feature>
<dbReference type="EMBL" id="LR788393">
    <property type="protein sequence ID" value="CAB3264255.1"/>
    <property type="molecule type" value="mRNA"/>
</dbReference>
<dbReference type="GO" id="GO:0005739">
    <property type="term" value="C:mitochondrion"/>
    <property type="evidence" value="ECO:0007669"/>
    <property type="project" value="TreeGrafter"/>
</dbReference>
<organism evidence="3">
    <name type="scientific">Phallusia mammillata</name>
    <dbReference type="NCBI Taxonomy" id="59560"/>
    <lineage>
        <taxon>Eukaryota</taxon>
        <taxon>Metazoa</taxon>
        <taxon>Chordata</taxon>
        <taxon>Tunicata</taxon>
        <taxon>Ascidiacea</taxon>
        <taxon>Phlebobranchia</taxon>
        <taxon>Ascidiidae</taxon>
        <taxon>Phallusia</taxon>
    </lineage>
</organism>
<dbReference type="GO" id="GO:0032981">
    <property type="term" value="P:mitochondrial respiratory chain complex I assembly"/>
    <property type="evidence" value="ECO:0007669"/>
    <property type="project" value="TreeGrafter"/>
</dbReference>
<dbReference type="PANTHER" id="PTHR32470">
    <property type="entry name" value="ADH DEHYDROGENASE [UBIQUINONE] 1 ALPHA SUBCOMPLEX ASSEMBLY FACTOR 2"/>
    <property type="match status" value="1"/>
</dbReference>
<evidence type="ECO:0000313" key="3">
    <source>
        <dbReference type="EMBL" id="CAB3264255.1"/>
    </source>
</evidence>
<evidence type="ECO:0000256" key="2">
    <source>
        <dbReference type="SAM" id="MobiDB-lite"/>
    </source>
</evidence>
<sequence>MASLFRRSFQVVSRVLKLQPEKHFVGKDFDGNNYYEIPPQRYFLGLAQQSKAKRIAIPPSGTETSMTTFKFTNEWNSWLQHKRDNPPTWEEIQANEIKRATIQHRAENLQVPKPKVQEKTKTPEKDEEQTVESWTDQK</sequence>
<protein>
    <submittedName>
        <fullName evidence="3">Mimitin, mitochondrial-like</fullName>
    </submittedName>
</protein>
<dbReference type="GO" id="GO:0045271">
    <property type="term" value="C:respiratory chain complex I"/>
    <property type="evidence" value="ECO:0007669"/>
    <property type="project" value="InterPro"/>
</dbReference>
<dbReference type="InterPro" id="IPR007763">
    <property type="entry name" value="NDUFA12"/>
</dbReference>
<accession>A0A6F9DMW3</accession>
<dbReference type="Pfam" id="PF05071">
    <property type="entry name" value="NDUFA12"/>
    <property type="match status" value="1"/>
</dbReference>
<proteinExistence type="evidence at transcript level"/>
<dbReference type="AlphaFoldDB" id="A0A6F9DMW3"/>
<dbReference type="InterPro" id="IPR052618">
    <property type="entry name" value="ComplexI_NDUFA12"/>
</dbReference>
<dbReference type="PANTHER" id="PTHR32470:SF2">
    <property type="entry name" value="NADH DEHYDROGENASE [UBIQUINONE] 1 ALPHA SUBCOMPLEX ASSEMBLY FACTOR 2"/>
    <property type="match status" value="1"/>
</dbReference>
<name>A0A6F9DMW3_9ASCI</name>
<reference evidence="3" key="1">
    <citation type="submission" date="2020-04" db="EMBL/GenBank/DDBJ databases">
        <authorList>
            <person name="Neveu A P."/>
        </authorList>
    </citation>
    <scope>NUCLEOTIDE SEQUENCE</scope>
    <source>
        <tissue evidence="3">Whole embryo</tissue>
    </source>
</reference>
<evidence type="ECO:0000256" key="1">
    <source>
        <dbReference type="ARBA" id="ARBA00007355"/>
    </source>
</evidence>
<gene>
    <name evidence="3" type="primary">Ndufaf2</name>
</gene>
<comment type="similarity">
    <text evidence="1">Belongs to the complex I NDUFA12 subunit family.</text>
</comment>